<dbReference type="AlphaFoldDB" id="A0A1P7ZCS3"/>
<organism evidence="2">
    <name type="scientific">Conus betulinus</name>
    <name type="common">Beech cone</name>
    <dbReference type="NCBI Taxonomy" id="89764"/>
    <lineage>
        <taxon>Eukaryota</taxon>
        <taxon>Metazoa</taxon>
        <taxon>Spiralia</taxon>
        <taxon>Lophotrochozoa</taxon>
        <taxon>Mollusca</taxon>
        <taxon>Gastropoda</taxon>
        <taxon>Caenogastropoda</taxon>
        <taxon>Neogastropoda</taxon>
        <taxon>Conoidea</taxon>
        <taxon>Conidae</taxon>
        <taxon>Conus</taxon>
        <taxon>Dendroconus</taxon>
    </lineage>
</organism>
<accession>A0A1P7ZCS3</accession>
<protein>
    <submittedName>
        <fullName evidence="2">Conotoxin</fullName>
    </submittedName>
</protein>
<evidence type="ECO:0000256" key="1">
    <source>
        <dbReference type="SAM" id="MobiDB-lite"/>
    </source>
</evidence>
<reference evidence="2" key="1">
    <citation type="submission" date="2015-01" db="EMBL/GenBank/DDBJ databases">
        <title>A model to identify novel conotoxins from transcriptomics based on NON-BLAST algorithm.</title>
        <authorList>
            <person name="Lu A."/>
            <person name="Wang Z."/>
        </authorList>
    </citation>
    <scope>NUCLEOTIDE SEQUENCE</scope>
</reference>
<evidence type="ECO:0000313" key="2">
    <source>
        <dbReference type="EMBL" id="ALM87514.1"/>
    </source>
</evidence>
<name>A0A1P7ZCS3_CONBE</name>
<dbReference type="EMBL" id="KP644558">
    <property type="protein sequence ID" value="ALM87514.1"/>
    <property type="molecule type" value="mRNA"/>
</dbReference>
<feature type="region of interest" description="Disordered" evidence="1">
    <location>
        <begin position="79"/>
        <end position="107"/>
    </location>
</feature>
<sequence length="107" mass="11188">MLSTCVSAYTLSTSSASTRCCPVLGLTGSRLVCVVPLESHRALWPGCTLGNPSCLCVPVSSMRLPSSKLCVVPSSSTQDARRSWCPRSGDSPSGHVRTTSACVLRAT</sequence>
<proteinExistence type="evidence at transcript level"/>